<keyword evidence="4" id="KW-1185">Reference proteome</keyword>
<organism evidence="3 4">
    <name type="scientific">Triticum urartu</name>
    <name type="common">Red wild einkorn</name>
    <name type="synonym">Crithodium urartu</name>
    <dbReference type="NCBI Taxonomy" id="4572"/>
    <lineage>
        <taxon>Eukaryota</taxon>
        <taxon>Viridiplantae</taxon>
        <taxon>Streptophyta</taxon>
        <taxon>Embryophyta</taxon>
        <taxon>Tracheophyta</taxon>
        <taxon>Spermatophyta</taxon>
        <taxon>Magnoliopsida</taxon>
        <taxon>Liliopsida</taxon>
        <taxon>Poales</taxon>
        <taxon>Poaceae</taxon>
        <taxon>BOP clade</taxon>
        <taxon>Pooideae</taxon>
        <taxon>Triticodae</taxon>
        <taxon>Triticeae</taxon>
        <taxon>Triticinae</taxon>
        <taxon>Triticum</taxon>
    </lineage>
</organism>
<keyword evidence="1" id="KW-0863">Zinc-finger</keyword>
<evidence type="ECO:0000256" key="1">
    <source>
        <dbReference type="PROSITE-ProRule" id="PRU00047"/>
    </source>
</evidence>
<dbReference type="SUPFAM" id="SSF57756">
    <property type="entry name" value="Retrovirus zinc finger-like domains"/>
    <property type="match status" value="1"/>
</dbReference>
<proteinExistence type="predicted"/>
<dbReference type="InterPro" id="IPR001878">
    <property type="entry name" value="Znf_CCHC"/>
</dbReference>
<dbReference type="PROSITE" id="PS50158">
    <property type="entry name" value="ZF_CCHC"/>
    <property type="match status" value="1"/>
</dbReference>
<name>A0A8R7UV36_TRIUA</name>
<dbReference type="GO" id="GO:0008270">
    <property type="term" value="F:zinc ion binding"/>
    <property type="evidence" value="ECO:0007669"/>
    <property type="project" value="UniProtKB-KW"/>
</dbReference>
<protein>
    <recommendedName>
        <fullName evidence="2">CCHC-type domain-containing protein</fullName>
    </recommendedName>
</protein>
<dbReference type="SMART" id="SM00343">
    <property type="entry name" value="ZnF_C2HC"/>
    <property type="match status" value="5"/>
</dbReference>
<dbReference type="Proteomes" id="UP000015106">
    <property type="component" value="Chromosome 6"/>
</dbReference>
<dbReference type="GO" id="GO:0003676">
    <property type="term" value="F:nucleic acid binding"/>
    <property type="evidence" value="ECO:0007669"/>
    <property type="project" value="InterPro"/>
</dbReference>
<sequence>MATTGASSSSKSPAACRECHQVSHGKPDCPSLPCYNCGGAFHTRGKCVSTKRVPHTGPRCPRCGGFQHSESNCPVTEADSRPPVCPRCATEHRQRDCPHPDRPIIYSGWTGYGKCTLCGDSNHVYRDCPSKYW</sequence>
<accession>A0A8R7UV36</accession>
<keyword evidence="1" id="KW-0862">Zinc</keyword>
<dbReference type="AlphaFoldDB" id="A0A8R7UV36"/>
<dbReference type="EnsemblPlants" id="TuG1812G0600003748.01.T01">
    <property type="protein sequence ID" value="TuG1812G0600003748.01.T01.cds387718"/>
    <property type="gene ID" value="TuG1812G0600003748.01"/>
</dbReference>
<evidence type="ECO:0000313" key="4">
    <source>
        <dbReference type="Proteomes" id="UP000015106"/>
    </source>
</evidence>
<keyword evidence="1" id="KW-0479">Metal-binding</keyword>
<reference evidence="3" key="3">
    <citation type="submission" date="2022-06" db="UniProtKB">
        <authorList>
            <consortium name="EnsemblPlants"/>
        </authorList>
    </citation>
    <scope>IDENTIFICATION</scope>
</reference>
<dbReference type="Gramene" id="TuG1812G0600003748.01.T01">
    <property type="protein sequence ID" value="TuG1812G0600003748.01.T01.cds387718"/>
    <property type="gene ID" value="TuG1812G0600003748.01"/>
</dbReference>
<reference evidence="4" key="1">
    <citation type="journal article" date="2013" name="Nature">
        <title>Draft genome of the wheat A-genome progenitor Triticum urartu.</title>
        <authorList>
            <person name="Ling H.Q."/>
            <person name="Zhao S."/>
            <person name="Liu D."/>
            <person name="Wang J."/>
            <person name="Sun H."/>
            <person name="Zhang C."/>
            <person name="Fan H."/>
            <person name="Li D."/>
            <person name="Dong L."/>
            <person name="Tao Y."/>
            <person name="Gao C."/>
            <person name="Wu H."/>
            <person name="Li Y."/>
            <person name="Cui Y."/>
            <person name="Guo X."/>
            <person name="Zheng S."/>
            <person name="Wang B."/>
            <person name="Yu K."/>
            <person name="Liang Q."/>
            <person name="Yang W."/>
            <person name="Lou X."/>
            <person name="Chen J."/>
            <person name="Feng M."/>
            <person name="Jian J."/>
            <person name="Zhang X."/>
            <person name="Luo G."/>
            <person name="Jiang Y."/>
            <person name="Liu J."/>
            <person name="Wang Z."/>
            <person name="Sha Y."/>
            <person name="Zhang B."/>
            <person name="Wu H."/>
            <person name="Tang D."/>
            <person name="Shen Q."/>
            <person name="Xue P."/>
            <person name="Zou S."/>
            <person name="Wang X."/>
            <person name="Liu X."/>
            <person name="Wang F."/>
            <person name="Yang Y."/>
            <person name="An X."/>
            <person name="Dong Z."/>
            <person name="Zhang K."/>
            <person name="Zhang X."/>
            <person name="Luo M.C."/>
            <person name="Dvorak J."/>
            <person name="Tong Y."/>
            <person name="Wang J."/>
            <person name="Yang H."/>
            <person name="Li Z."/>
            <person name="Wang D."/>
            <person name="Zhang A."/>
            <person name="Wang J."/>
        </authorList>
    </citation>
    <scope>NUCLEOTIDE SEQUENCE</scope>
    <source>
        <strain evidence="4">cv. G1812</strain>
    </source>
</reference>
<dbReference type="InterPro" id="IPR036875">
    <property type="entry name" value="Znf_CCHC_sf"/>
</dbReference>
<evidence type="ECO:0000259" key="2">
    <source>
        <dbReference type="PROSITE" id="PS50158"/>
    </source>
</evidence>
<reference evidence="3" key="2">
    <citation type="submission" date="2018-03" db="EMBL/GenBank/DDBJ databases">
        <title>The Triticum urartu genome reveals the dynamic nature of wheat genome evolution.</title>
        <authorList>
            <person name="Ling H."/>
            <person name="Ma B."/>
            <person name="Shi X."/>
            <person name="Liu H."/>
            <person name="Dong L."/>
            <person name="Sun H."/>
            <person name="Cao Y."/>
            <person name="Gao Q."/>
            <person name="Zheng S."/>
            <person name="Li Y."/>
            <person name="Yu Y."/>
            <person name="Du H."/>
            <person name="Qi M."/>
            <person name="Li Y."/>
            <person name="Yu H."/>
            <person name="Cui Y."/>
            <person name="Wang N."/>
            <person name="Chen C."/>
            <person name="Wu H."/>
            <person name="Zhao Y."/>
            <person name="Zhang J."/>
            <person name="Li Y."/>
            <person name="Zhou W."/>
            <person name="Zhang B."/>
            <person name="Hu W."/>
            <person name="Eijk M."/>
            <person name="Tang J."/>
            <person name="Witsenboer H."/>
            <person name="Zhao S."/>
            <person name="Li Z."/>
            <person name="Zhang A."/>
            <person name="Wang D."/>
            <person name="Liang C."/>
        </authorList>
    </citation>
    <scope>NUCLEOTIDE SEQUENCE [LARGE SCALE GENOMIC DNA]</scope>
    <source>
        <strain evidence="3">cv. G1812</strain>
    </source>
</reference>
<evidence type="ECO:0000313" key="3">
    <source>
        <dbReference type="EnsemblPlants" id="TuG1812G0600003748.01.T01.cds387718"/>
    </source>
</evidence>
<dbReference type="Gene3D" id="4.10.60.10">
    <property type="entry name" value="Zinc finger, CCHC-type"/>
    <property type="match status" value="2"/>
</dbReference>
<feature type="domain" description="CCHC-type" evidence="2">
    <location>
        <begin position="114"/>
        <end position="130"/>
    </location>
</feature>